<evidence type="ECO:0000256" key="2">
    <source>
        <dbReference type="SAM" id="SignalP"/>
    </source>
</evidence>
<evidence type="ECO:0000256" key="1">
    <source>
        <dbReference type="PROSITE-ProRule" id="PRU00023"/>
    </source>
</evidence>
<keyword evidence="1" id="KW-0040">ANK repeat</keyword>
<dbReference type="InterPro" id="IPR036770">
    <property type="entry name" value="Ankyrin_rpt-contain_sf"/>
</dbReference>
<dbReference type="PROSITE" id="PS50297">
    <property type="entry name" value="ANK_REP_REGION"/>
    <property type="match status" value="1"/>
</dbReference>
<dbReference type="Gene3D" id="3.30.457.10">
    <property type="entry name" value="Copper amine oxidase-like, N-terminal domain"/>
    <property type="match status" value="1"/>
</dbReference>
<dbReference type="Pfam" id="PF13606">
    <property type="entry name" value="Ank_3"/>
    <property type="match status" value="1"/>
</dbReference>
<reference evidence="4 5" key="1">
    <citation type="submission" date="2020-01" db="EMBL/GenBank/DDBJ databases">
        <title>Paenibacillus sp. nov., isolated from tomato rhizosphere.</title>
        <authorList>
            <person name="Weon H.-Y."/>
            <person name="Lee S.A."/>
        </authorList>
    </citation>
    <scope>NUCLEOTIDE SEQUENCE [LARGE SCALE GENOMIC DNA]</scope>
    <source>
        <strain evidence="4 5">12200R-189</strain>
    </source>
</reference>
<evidence type="ECO:0000313" key="5">
    <source>
        <dbReference type="Proteomes" id="UP000476064"/>
    </source>
</evidence>
<dbReference type="KEGG" id="plyc:GXP70_06880"/>
<evidence type="ECO:0000313" key="4">
    <source>
        <dbReference type="EMBL" id="QHT59701.1"/>
    </source>
</evidence>
<dbReference type="InterPro" id="IPR036582">
    <property type="entry name" value="Mao_N_sf"/>
</dbReference>
<feature type="repeat" description="ANK" evidence="1">
    <location>
        <begin position="221"/>
        <end position="253"/>
    </location>
</feature>
<dbReference type="Gene3D" id="1.25.40.20">
    <property type="entry name" value="Ankyrin repeat-containing domain"/>
    <property type="match status" value="1"/>
</dbReference>
<dbReference type="InterPro" id="IPR002110">
    <property type="entry name" value="Ankyrin_rpt"/>
</dbReference>
<protein>
    <recommendedName>
        <fullName evidence="3">Copper amine oxidase-like N-terminal domain-containing protein</fullName>
    </recommendedName>
</protein>
<evidence type="ECO:0000259" key="3">
    <source>
        <dbReference type="Pfam" id="PF07833"/>
    </source>
</evidence>
<dbReference type="PROSITE" id="PS50088">
    <property type="entry name" value="ANK_REPEAT"/>
    <property type="match status" value="1"/>
</dbReference>
<keyword evidence="5" id="KW-1185">Reference proteome</keyword>
<organism evidence="4 5">
    <name type="scientific">Paenibacillus lycopersici</name>
    <dbReference type="NCBI Taxonomy" id="2704462"/>
    <lineage>
        <taxon>Bacteria</taxon>
        <taxon>Bacillati</taxon>
        <taxon>Bacillota</taxon>
        <taxon>Bacilli</taxon>
        <taxon>Bacillales</taxon>
        <taxon>Paenibacillaceae</taxon>
        <taxon>Paenibacillus</taxon>
    </lineage>
</organism>
<dbReference type="RefSeq" id="WP_162355767.1">
    <property type="nucleotide sequence ID" value="NZ_CP048209.1"/>
</dbReference>
<dbReference type="InterPro" id="IPR012854">
    <property type="entry name" value="Cu_amine_oxidase-like_N"/>
</dbReference>
<keyword evidence="2" id="KW-0732">Signal</keyword>
<dbReference type="SMART" id="SM00248">
    <property type="entry name" value="ANK"/>
    <property type="match status" value="1"/>
</dbReference>
<accession>A0A6C0FW60</accession>
<feature type="signal peptide" evidence="2">
    <location>
        <begin position="1"/>
        <end position="25"/>
    </location>
</feature>
<dbReference type="SUPFAM" id="SSF48403">
    <property type="entry name" value="Ankyrin repeat"/>
    <property type="match status" value="1"/>
</dbReference>
<sequence>MRKSLLVFASLLLAWLCLQVPSAKAAPTPSTQASLYIDGVKADFRTIPYKGKNENMISLRAAASALKLALTWMPASKEYQSADASHTMRFKANAAVAQVDGKAKTMTAPAQVVDGTLYVPLRFIVEAGGGKLQAGSSQAGPIYWANSGRQVALSSAVMRDRTDIARALLHDWRALTIPMGLDGIQPYEMAKSVAMLQLFLQAGFPIDYQEAHYEGIVYSESGDTLLHCEARFGRYELVEYLLDQGADANLLSLGSKPLGEAILGKKFVQETGASFDGSDPTTALANYDQTIGLLRARTKMDLYFKDARGNILAEDEDIVPDSVTVRQSLGSPLRGQRILFQQLRCDALLVHVASSPR</sequence>
<feature type="domain" description="Copper amine oxidase-like N-terminal" evidence="3">
    <location>
        <begin position="37"/>
        <end position="133"/>
    </location>
</feature>
<dbReference type="SUPFAM" id="SSF55383">
    <property type="entry name" value="Copper amine oxidase, domain N"/>
    <property type="match status" value="1"/>
</dbReference>
<name>A0A6C0FW60_9BACL</name>
<proteinExistence type="predicted"/>
<dbReference type="Proteomes" id="UP000476064">
    <property type="component" value="Chromosome"/>
</dbReference>
<gene>
    <name evidence="4" type="ORF">GXP70_06880</name>
</gene>
<feature type="chain" id="PRO_5025649058" description="Copper amine oxidase-like N-terminal domain-containing protein" evidence="2">
    <location>
        <begin position="26"/>
        <end position="357"/>
    </location>
</feature>
<dbReference type="AlphaFoldDB" id="A0A6C0FW60"/>
<dbReference type="EMBL" id="CP048209">
    <property type="protein sequence ID" value="QHT59701.1"/>
    <property type="molecule type" value="Genomic_DNA"/>
</dbReference>
<dbReference type="Pfam" id="PF07833">
    <property type="entry name" value="Cu_amine_oxidN1"/>
    <property type="match status" value="1"/>
</dbReference>